<dbReference type="Proteomes" id="UP000298213">
    <property type="component" value="Unassembled WGS sequence"/>
</dbReference>
<dbReference type="InterPro" id="IPR009875">
    <property type="entry name" value="PilZ_domain"/>
</dbReference>
<evidence type="ECO:0000259" key="1">
    <source>
        <dbReference type="Pfam" id="PF07238"/>
    </source>
</evidence>
<name>A0A4Y8ZYH7_9SPHN</name>
<evidence type="ECO:0000313" key="3">
    <source>
        <dbReference type="Proteomes" id="UP000298213"/>
    </source>
</evidence>
<protein>
    <submittedName>
        <fullName evidence="2">PilZ domain-containing protein</fullName>
    </submittedName>
</protein>
<organism evidence="2 3">
    <name type="scientific">Sphingomonas parva</name>
    <dbReference type="NCBI Taxonomy" id="2555898"/>
    <lineage>
        <taxon>Bacteria</taxon>
        <taxon>Pseudomonadati</taxon>
        <taxon>Pseudomonadota</taxon>
        <taxon>Alphaproteobacteria</taxon>
        <taxon>Sphingomonadales</taxon>
        <taxon>Sphingomonadaceae</taxon>
        <taxon>Sphingomonas</taxon>
    </lineage>
</organism>
<dbReference type="GO" id="GO:0035438">
    <property type="term" value="F:cyclic-di-GMP binding"/>
    <property type="evidence" value="ECO:0007669"/>
    <property type="project" value="InterPro"/>
</dbReference>
<sequence>MSGLTGQLSTEPFDEVRQAARTEVVLGAGLRQRGASAVTVQILDLSTHGFRAATHLELPVGTDVWLKLPGLETWHSRVVWMSGHLLGCAFVRPLHPAVLQMMVNKGH</sequence>
<feature type="domain" description="PilZ" evidence="1">
    <location>
        <begin position="16"/>
        <end position="97"/>
    </location>
</feature>
<dbReference type="SUPFAM" id="SSF141371">
    <property type="entry name" value="PilZ domain-like"/>
    <property type="match status" value="1"/>
</dbReference>
<reference evidence="2 3" key="1">
    <citation type="submission" date="2019-03" db="EMBL/GenBank/DDBJ databases">
        <title>Genome sequence of Sphingomonas sp. 17J27-24.</title>
        <authorList>
            <person name="Kim M."/>
            <person name="Maeng S."/>
            <person name="Sathiyaraj S."/>
        </authorList>
    </citation>
    <scope>NUCLEOTIDE SEQUENCE [LARGE SCALE GENOMIC DNA]</scope>
    <source>
        <strain evidence="2 3">17J27-24</strain>
    </source>
</reference>
<comment type="caution">
    <text evidence="2">The sequence shown here is derived from an EMBL/GenBank/DDBJ whole genome shotgun (WGS) entry which is preliminary data.</text>
</comment>
<gene>
    <name evidence="2" type="ORF">E2493_01865</name>
</gene>
<dbReference type="AlphaFoldDB" id="A0A4Y8ZYH7"/>
<keyword evidence="3" id="KW-1185">Reference proteome</keyword>
<proteinExistence type="predicted"/>
<dbReference type="Pfam" id="PF07238">
    <property type="entry name" value="PilZ"/>
    <property type="match status" value="1"/>
</dbReference>
<dbReference type="RefSeq" id="WP_135083147.1">
    <property type="nucleotide sequence ID" value="NZ_SPDV01000002.1"/>
</dbReference>
<evidence type="ECO:0000313" key="2">
    <source>
        <dbReference type="EMBL" id="TFI60019.1"/>
    </source>
</evidence>
<dbReference type="OrthoDB" id="9795572at2"/>
<accession>A0A4Y8ZYH7</accession>
<dbReference type="EMBL" id="SPDV01000002">
    <property type="protein sequence ID" value="TFI60019.1"/>
    <property type="molecule type" value="Genomic_DNA"/>
</dbReference>